<dbReference type="EMBL" id="JAVBVO010000005">
    <property type="protein sequence ID" value="MDZ5760335.1"/>
    <property type="molecule type" value="Genomic_DNA"/>
</dbReference>
<dbReference type="RefSeq" id="WP_015076177.1">
    <property type="nucleotide sequence ID" value="NZ_CBCPJO010000002.1"/>
</dbReference>
<dbReference type="PROSITE" id="PS51186">
    <property type="entry name" value="GNAT"/>
    <property type="match status" value="1"/>
</dbReference>
<dbReference type="InterPro" id="IPR016181">
    <property type="entry name" value="Acyl_CoA_acyltransferase"/>
</dbReference>
<evidence type="ECO:0000313" key="3">
    <source>
        <dbReference type="Proteomes" id="UP001290462"/>
    </source>
</evidence>
<dbReference type="CDD" id="cd04301">
    <property type="entry name" value="NAT_SF"/>
    <property type="match status" value="1"/>
</dbReference>
<name>A0AAW9K3E5_CARML</name>
<feature type="domain" description="N-acetyltransferase" evidence="1">
    <location>
        <begin position="2"/>
        <end position="140"/>
    </location>
</feature>
<comment type="caution">
    <text evidence="2">The sequence shown here is derived from an EMBL/GenBank/DDBJ whole genome shotgun (WGS) entry which is preliminary data.</text>
</comment>
<evidence type="ECO:0000259" key="1">
    <source>
        <dbReference type="PROSITE" id="PS51186"/>
    </source>
</evidence>
<proteinExistence type="predicted"/>
<protein>
    <submittedName>
        <fullName evidence="2">GNAT family N-acetyltransferase</fullName>
    </submittedName>
</protein>
<organism evidence="2 3">
    <name type="scientific">Carnobacterium maltaromaticum</name>
    <name type="common">Carnobacterium piscicola</name>
    <dbReference type="NCBI Taxonomy" id="2751"/>
    <lineage>
        <taxon>Bacteria</taxon>
        <taxon>Bacillati</taxon>
        <taxon>Bacillota</taxon>
        <taxon>Bacilli</taxon>
        <taxon>Lactobacillales</taxon>
        <taxon>Carnobacteriaceae</taxon>
        <taxon>Carnobacterium</taxon>
    </lineage>
</organism>
<gene>
    <name evidence="2" type="ORF">RAK27_16980</name>
</gene>
<dbReference type="Pfam" id="PF13508">
    <property type="entry name" value="Acetyltransf_7"/>
    <property type="match status" value="1"/>
</dbReference>
<dbReference type="InterPro" id="IPR000182">
    <property type="entry name" value="GNAT_dom"/>
</dbReference>
<dbReference type="AlphaFoldDB" id="A0AAW9K3E5"/>
<sequence length="140" mass="16888">MVSIRYVQDKDKSFWFKLDKHISEVEFEKKVRDKRGYILVENKIPIGLLRYNLFWDNTPFCTMLFIDWEYQYKGYGRTLMEFWEKDMESLGYGMVLTSTQADETAHCFYRKIGYHEAGKLCIDIPDYEQPIELFFIKMIG</sequence>
<dbReference type="SUPFAM" id="SSF55729">
    <property type="entry name" value="Acyl-CoA N-acyltransferases (Nat)"/>
    <property type="match status" value="1"/>
</dbReference>
<evidence type="ECO:0000313" key="2">
    <source>
        <dbReference type="EMBL" id="MDZ5760335.1"/>
    </source>
</evidence>
<dbReference type="GO" id="GO:0016747">
    <property type="term" value="F:acyltransferase activity, transferring groups other than amino-acyl groups"/>
    <property type="evidence" value="ECO:0007669"/>
    <property type="project" value="InterPro"/>
</dbReference>
<dbReference type="Proteomes" id="UP001290462">
    <property type="component" value="Unassembled WGS sequence"/>
</dbReference>
<reference evidence="2" key="1">
    <citation type="submission" date="2023-08" db="EMBL/GenBank/DDBJ databases">
        <title>Genomic characterization of piscicolin 126 produced by Carnobacterium maltaromaticum CM22 strain isolated from salmon (Salmo salar).</title>
        <authorList>
            <person name="Gonzalez-Gragera E."/>
            <person name="Garcia-Lopez J.D."/>
            <person name="Teso-Perez C."/>
            <person name="Gimenez-Hernandez I."/>
            <person name="Peralta-Sanchez J.M."/>
            <person name="Valdivia E."/>
            <person name="Montalban-Lopez M."/>
            <person name="Martin-Platero A.M."/>
            <person name="Banos A."/>
            <person name="Martinez-Bueno M."/>
        </authorList>
    </citation>
    <scope>NUCLEOTIDE SEQUENCE</scope>
    <source>
        <strain evidence="2">CM22</strain>
    </source>
</reference>
<dbReference type="Gene3D" id="3.40.630.30">
    <property type="match status" value="1"/>
</dbReference>
<accession>A0AAW9K3E5</accession>